<accession>A0ABD7R7H2</accession>
<dbReference type="Gene3D" id="3.30.559.10">
    <property type="entry name" value="Chloramphenicol acetyltransferase-like domain"/>
    <property type="match status" value="1"/>
</dbReference>
<evidence type="ECO:0000256" key="1">
    <source>
        <dbReference type="ARBA" id="ARBA00001957"/>
    </source>
</evidence>
<dbReference type="Pfam" id="PF00550">
    <property type="entry name" value="PP-binding"/>
    <property type="match status" value="1"/>
</dbReference>
<comment type="caution">
    <text evidence="5">The sequence shown here is derived from an EMBL/GenBank/DDBJ whole genome shotgun (WGS) entry which is preliminary data.</text>
</comment>
<evidence type="ECO:0000259" key="4">
    <source>
        <dbReference type="PROSITE" id="PS50075"/>
    </source>
</evidence>
<dbReference type="RefSeq" id="WP_240795622.1">
    <property type="nucleotide sequence ID" value="NZ_VDDR01000047.1"/>
</dbReference>
<dbReference type="FunFam" id="1.10.1200.10:FF:000005">
    <property type="entry name" value="Nonribosomal peptide synthetase 1"/>
    <property type="match status" value="1"/>
</dbReference>
<feature type="non-terminal residue" evidence="5">
    <location>
        <position position="1"/>
    </location>
</feature>
<feature type="domain" description="Carrier" evidence="4">
    <location>
        <begin position="1"/>
        <end position="68"/>
    </location>
</feature>
<dbReference type="SUPFAM" id="SSF52777">
    <property type="entry name" value="CoA-dependent acyltransferases"/>
    <property type="match status" value="2"/>
</dbReference>
<dbReference type="EMBL" id="VDDR01000047">
    <property type="protein sequence ID" value="TNB90817.1"/>
    <property type="molecule type" value="Genomic_DNA"/>
</dbReference>
<dbReference type="Gene3D" id="1.10.1200.10">
    <property type="entry name" value="ACP-like"/>
    <property type="match status" value="1"/>
</dbReference>
<reference evidence="5 6" key="1">
    <citation type="submission" date="2019-06" db="EMBL/GenBank/DDBJ databases">
        <title>Biocontrol Bacillus strains from Vietnam.</title>
        <authorList>
            <person name="Borriss R."/>
            <person name="Lasch P."/>
            <person name="Thanh Tam L.T."/>
        </authorList>
    </citation>
    <scope>NUCLEOTIDE SEQUENCE [LARGE SCALE GENOMIC DNA]</scope>
    <source>
        <strain evidence="5 6">A8</strain>
    </source>
</reference>
<evidence type="ECO:0000313" key="5">
    <source>
        <dbReference type="EMBL" id="TNB90817.1"/>
    </source>
</evidence>
<feature type="non-terminal residue" evidence="5">
    <location>
        <position position="532"/>
    </location>
</feature>
<name>A0ABD7R7H2_BACCE</name>
<sequence length="532" mass="61910">TLVDIWSDILGVEKIGIHDNFFDLGGHSLKATVLIGKLHKYFDVEIPLSQLFEFPTIKHISTYIDDSTKSIYQTIEPCIENEYYETSSAQKRMYMVQQMEKGTLYNMPMICELEGEVDQQRIESAFQKLVIRHDSLRTYFEQIDGEIVQKIQADYSFAIEKEYRSNLVAEELLYAFIRSFQLEEAPLFRAKLAMSKEKTYLLVDMHHIISDGVSIRILIKEFMELYNGNELEPLRLQYRDFAVWQNKLLSSEEIKLQEKYWVQKFQDEVPVLNLPYDYDRPPLQSYEGDIRTFYLDGAQTESLRNIASETGSTMHMVMLTAFHILLSKYSGQEDIVIGTPIAGRAHDELQNMVGMFVNTLALRNKAEGTLSFKEFLNAIKRNSILAYENQSYQFEELIDTIQVKRNTSRHPLFDVMFSMNSGEAEEDLITKSLRLKRMNPKSNVSKFDLTLHVVENESTLLYSIEYCTKLFKEETIDRMGLHLNEILKTACEDLNILISAIDIMTKSEKARLETLNSTAREYPREKTLHQLF</sequence>
<dbReference type="PANTHER" id="PTHR45527">
    <property type="entry name" value="NONRIBOSOMAL PEPTIDE SYNTHETASE"/>
    <property type="match status" value="1"/>
</dbReference>
<protein>
    <submittedName>
        <fullName evidence="5">Non-ribosomal peptide synthetase</fullName>
    </submittedName>
</protein>
<dbReference type="PANTHER" id="PTHR45527:SF1">
    <property type="entry name" value="FATTY ACID SYNTHASE"/>
    <property type="match status" value="1"/>
</dbReference>
<dbReference type="InterPro" id="IPR009081">
    <property type="entry name" value="PP-bd_ACP"/>
</dbReference>
<evidence type="ECO:0000256" key="3">
    <source>
        <dbReference type="ARBA" id="ARBA00022553"/>
    </source>
</evidence>
<dbReference type="InterPro" id="IPR023213">
    <property type="entry name" value="CAT-like_dom_sf"/>
</dbReference>
<dbReference type="GO" id="GO:0008610">
    <property type="term" value="P:lipid biosynthetic process"/>
    <property type="evidence" value="ECO:0007669"/>
    <property type="project" value="UniProtKB-ARBA"/>
</dbReference>
<keyword evidence="3" id="KW-0597">Phosphoprotein</keyword>
<dbReference type="Pfam" id="PF00668">
    <property type="entry name" value="Condensation"/>
    <property type="match status" value="1"/>
</dbReference>
<dbReference type="PROSITE" id="PS50075">
    <property type="entry name" value="CARRIER"/>
    <property type="match status" value="1"/>
</dbReference>
<comment type="cofactor">
    <cofactor evidence="1">
        <name>pantetheine 4'-phosphate</name>
        <dbReference type="ChEBI" id="CHEBI:47942"/>
    </cofactor>
</comment>
<proteinExistence type="predicted"/>
<gene>
    <name evidence="5" type="ORF">FHG65_29360</name>
</gene>
<dbReference type="Proteomes" id="UP000309400">
    <property type="component" value="Unassembled WGS sequence"/>
</dbReference>
<evidence type="ECO:0000313" key="6">
    <source>
        <dbReference type="Proteomes" id="UP000309400"/>
    </source>
</evidence>
<organism evidence="5 6">
    <name type="scientific">Bacillus cereus</name>
    <dbReference type="NCBI Taxonomy" id="1396"/>
    <lineage>
        <taxon>Bacteria</taxon>
        <taxon>Bacillati</taxon>
        <taxon>Bacillota</taxon>
        <taxon>Bacilli</taxon>
        <taxon>Bacillales</taxon>
        <taxon>Bacillaceae</taxon>
        <taxon>Bacillus</taxon>
        <taxon>Bacillus cereus group</taxon>
    </lineage>
</organism>
<dbReference type="AlphaFoldDB" id="A0ABD7R7H2"/>
<dbReference type="InterPro" id="IPR036736">
    <property type="entry name" value="ACP-like_sf"/>
</dbReference>
<dbReference type="CDD" id="cd19531">
    <property type="entry name" value="LCL_NRPS-like"/>
    <property type="match status" value="1"/>
</dbReference>
<dbReference type="InterPro" id="IPR001242">
    <property type="entry name" value="Condensation_dom"/>
</dbReference>
<evidence type="ECO:0000256" key="2">
    <source>
        <dbReference type="ARBA" id="ARBA00022450"/>
    </source>
</evidence>
<dbReference type="SUPFAM" id="SSF47336">
    <property type="entry name" value="ACP-like"/>
    <property type="match status" value="1"/>
</dbReference>
<dbReference type="Gene3D" id="3.30.559.30">
    <property type="entry name" value="Nonribosomal peptide synthetase, condensation domain"/>
    <property type="match status" value="1"/>
</dbReference>
<keyword evidence="2" id="KW-0596">Phosphopantetheine</keyword>